<keyword evidence="14" id="KW-1185">Reference proteome</keyword>
<feature type="region of interest" description="Disordered" evidence="9">
    <location>
        <begin position="67"/>
        <end position="95"/>
    </location>
</feature>
<sequence>MKTKEPLLVCVLVFIMLVVTNLTGAERQAESPEDSGTNLEQKMFTLSSYGGGLTLFAPYMYPPGSVTDSTTSYPTEKSQKNPTRSPTQTTPPPTRGYLKTTTTYWPYTTTRYYPWTTAPPTRGVSVCLRLITSTSNPSIFTLSPSSTPLSLQVTGGVLYLLRFGSNQVTLRPTIPIWSNIGRSMWTSICLTVDFTKNVVQMFSNMNMSSRKLLMYGYRWSAEPVITFSGFDGQLTDVQVWDYPLRYKEVFFYMSFYRPVQGSLLSWSNIRYSLQGRSLLEDSYEWQMKQPISKKKRGRVQKGEAKVRKDFKPNQEI</sequence>
<evidence type="ECO:0000256" key="7">
    <source>
        <dbReference type="ARBA" id="ARBA00023157"/>
    </source>
</evidence>
<dbReference type="InterPro" id="IPR013320">
    <property type="entry name" value="ConA-like_dom_sf"/>
</dbReference>
<dbReference type="OrthoDB" id="547680at2759"/>
<keyword evidence="7" id="KW-1015">Disulfide bond</keyword>
<keyword evidence="3" id="KW-0964">Secreted</keyword>
<dbReference type="GeneTree" id="ENSGT00530000066252"/>
<reference evidence="13" key="1">
    <citation type="submission" date="2025-05" db="UniProtKB">
        <authorList>
            <consortium name="Ensembl"/>
        </authorList>
    </citation>
    <scope>IDENTIFICATION</scope>
</reference>
<dbReference type="Proteomes" id="UP000261560">
    <property type="component" value="Unplaced"/>
</dbReference>
<evidence type="ECO:0000256" key="6">
    <source>
        <dbReference type="ARBA" id="ARBA00022837"/>
    </source>
</evidence>
<evidence type="ECO:0000256" key="9">
    <source>
        <dbReference type="SAM" id="MobiDB-lite"/>
    </source>
</evidence>
<protein>
    <submittedName>
        <fullName evidence="13">Uncharacterized LOC112140651</fullName>
    </submittedName>
</protein>
<dbReference type="PANTHER" id="PTHR45869:SF7">
    <property type="entry name" value="C-REACTIVE PROTEIN"/>
    <property type="match status" value="1"/>
</dbReference>
<dbReference type="PaxDb" id="30732-ENSOMEP00000007036"/>
<dbReference type="AlphaFoldDB" id="A0A3B3BN75"/>
<proteinExistence type="inferred from homology"/>
<dbReference type="Ensembl" id="ENSOMET00000004802.1">
    <property type="protein sequence ID" value="ENSOMEP00000007036.1"/>
    <property type="gene ID" value="ENSOMEG00000008098.1"/>
</dbReference>
<dbReference type="Gene3D" id="2.60.120.200">
    <property type="match status" value="1"/>
</dbReference>
<feature type="chain" id="PRO_5044588596" evidence="10">
    <location>
        <begin position="26"/>
        <end position="316"/>
    </location>
</feature>
<evidence type="ECO:0000256" key="1">
    <source>
        <dbReference type="ARBA" id="ARBA00001913"/>
    </source>
</evidence>
<dbReference type="EMBL" id="WKFB01000306">
    <property type="protein sequence ID" value="KAF6727376.1"/>
    <property type="molecule type" value="Genomic_DNA"/>
</dbReference>
<keyword evidence="4" id="KW-0479">Metal-binding</keyword>
<evidence type="ECO:0000313" key="12">
    <source>
        <dbReference type="EMBL" id="KAF6727376.1"/>
    </source>
</evidence>
<dbReference type="Proteomes" id="UP000646548">
    <property type="component" value="Unassembled WGS sequence"/>
</dbReference>
<evidence type="ECO:0000256" key="10">
    <source>
        <dbReference type="SAM" id="SignalP"/>
    </source>
</evidence>
<evidence type="ECO:0000259" key="11">
    <source>
        <dbReference type="SMART" id="SM00159"/>
    </source>
</evidence>
<comment type="similarity">
    <text evidence="8">Belongs to the pentraxin family.</text>
</comment>
<evidence type="ECO:0000256" key="2">
    <source>
        <dbReference type="ARBA" id="ARBA00004613"/>
    </source>
</evidence>
<dbReference type="OMA" id="TTAWTPK"/>
<dbReference type="GO" id="GO:0046872">
    <property type="term" value="F:metal ion binding"/>
    <property type="evidence" value="ECO:0007669"/>
    <property type="project" value="UniProtKB-KW"/>
</dbReference>
<feature type="compositionally biased region" description="Polar residues" evidence="9">
    <location>
        <begin position="67"/>
        <end position="76"/>
    </location>
</feature>
<keyword evidence="5 10" id="KW-0732">Signal</keyword>
<dbReference type="STRING" id="30732.ENSOMEP00000007036"/>
<organism evidence="13 14">
    <name type="scientific">Oryzias melastigma</name>
    <name type="common">Marine medaka</name>
    <dbReference type="NCBI Taxonomy" id="30732"/>
    <lineage>
        <taxon>Eukaryota</taxon>
        <taxon>Metazoa</taxon>
        <taxon>Chordata</taxon>
        <taxon>Craniata</taxon>
        <taxon>Vertebrata</taxon>
        <taxon>Euteleostomi</taxon>
        <taxon>Actinopterygii</taxon>
        <taxon>Neopterygii</taxon>
        <taxon>Teleostei</taxon>
        <taxon>Neoteleostei</taxon>
        <taxon>Acanthomorphata</taxon>
        <taxon>Ovalentaria</taxon>
        <taxon>Atherinomorphae</taxon>
        <taxon>Beloniformes</taxon>
        <taxon>Adrianichthyidae</taxon>
        <taxon>Oryziinae</taxon>
        <taxon>Oryzias</taxon>
    </lineage>
</organism>
<evidence type="ECO:0000256" key="5">
    <source>
        <dbReference type="ARBA" id="ARBA00022729"/>
    </source>
</evidence>
<evidence type="ECO:0000256" key="3">
    <source>
        <dbReference type="ARBA" id="ARBA00022525"/>
    </source>
</evidence>
<accession>A0A3B3BN75</accession>
<keyword evidence="6" id="KW-0106">Calcium</keyword>
<dbReference type="SMART" id="SM00159">
    <property type="entry name" value="PTX"/>
    <property type="match status" value="1"/>
</dbReference>
<name>A0A3B3BN75_ORYME</name>
<comment type="cofactor">
    <cofactor evidence="1">
        <name>Ca(2+)</name>
        <dbReference type="ChEBI" id="CHEBI:29108"/>
    </cofactor>
</comment>
<gene>
    <name evidence="12" type="ORF">FQA47_005289</name>
</gene>
<dbReference type="PANTHER" id="PTHR45869">
    <property type="entry name" value="C-REACTIVE PROTEIN-RELATED"/>
    <property type="match status" value="1"/>
</dbReference>
<feature type="domain" description="Pentraxin (PTX)" evidence="11">
    <location>
        <begin position="95"/>
        <end position="286"/>
    </location>
</feature>
<dbReference type="InterPro" id="IPR051005">
    <property type="entry name" value="Pentraxin_domain"/>
</dbReference>
<evidence type="ECO:0000256" key="4">
    <source>
        <dbReference type="ARBA" id="ARBA00022723"/>
    </source>
</evidence>
<dbReference type="GO" id="GO:0005576">
    <property type="term" value="C:extracellular region"/>
    <property type="evidence" value="ECO:0007669"/>
    <property type="project" value="UniProtKB-SubCell"/>
</dbReference>
<dbReference type="SUPFAM" id="SSF49899">
    <property type="entry name" value="Concanavalin A-like lectins/glucanases"/>
    <property type="match status" value="1"/>
</dbReference>
<reference evidence="12" key="2">
    <citation type="journal article" name="BMC Genomics">
        <title>Long-read sequencing and de novo genome assembly of marine medaka (Oryzias melastigma).</title>
        <authorList>
            <person name="Liang P."/>
            <person name="Saqib H.S.A."/>
            <person name="Ni X."/>
            <person name="Shen Y."/>
        </authorList>
    </citation>
    <scope>NUCLEOTIDE SEQUENCE</scope>
    <source>
        <strain evidence="12">Bigg-433</strain>
    </source>
</reference>
<evidence type="ECO:0000256" key="8">
    <source>
        <dbReference type="ARBA" id="ARBA00038102"/>
    </source>
</evidence>
<comment type="subcellular location">
    <subcellularLocation>
        <location evidence="2">Secreted</location>
    </subcellularLocation>
</comment>
<feature type="region of interest" description="Disordered" evidence="9">
    <location>
        <begin position="290"/>
        <end position="316"/>
    </location>
</feature>
<evidence type="ECO:0000313" key="14">
    <source>
        <dbReference type="Proteomes" id="UP000261560"/>
    </source>
</evidence>
<feature type="signal peptide" evidence="10">
    <location>
        <begin position="1"/>
        <end position="25"/>
    </location>
</feature>
<dbReference type="InterPro" id="IPR001759">
    <property type="entry name" value="PTX_dom"/>
</dbReference>
<evidence type="ECO:0000313" key="13">
    <source>
        <dbReference type="Ensembl" id="ENSOMEP00000007036.1"/>
    </source>
</evidence>
<feature type="compositionally biased region" description="Basic and acidic residues" evidence="9">
    <location>
        <begin position="300"/>
        <end position="316"/>
    </location>
</feature>